<dbReference type="HAMAP" id="MF_02070">
    <property type="entry name" value="TagA_TarA"/>
    <property type="match status" value="1"/>
</dbReference>
<comment type="pathway">
    <text evidence="5">Cell wall biogenesis; teichoic acid biosynthesis.</text>
</comment>
<dbReference type="Proteomes" id="UP000501676">
    <property type="component" value="Chromosome"/>
</dbReference>
<evidence type="ECO:0000256" key="3">
    <source>
        <dbReference type="ARBA" id="ARBA00022944"/>
    </source>
</evidence>
<evidence type="ECO:0000256" key="2">
    <source>
        <dbReference type="ARBA" id="ARBA00022679"/>
    </source>
</evidence>
<dbReference type="Pfam" id="PF03808">
    <property type="entry name" value="Glyco_tran_WecG"/>
    <property type="match status" value="1"/>
</dbReference>
<comment type="similarity">
    <text evidence="5">Belongs to the glycosyltransferase 26 family. TagA/TarA subfamily.</text>
</comment>
<evidence type="ECO:0000313" key="7">
    <source>
        <dbReference type="Proteomes" id="UP000501676"/>
    </source>
</evidence>
<evidence type="ECO:0000313" key="6">
    <source>
        <dbReference type="EMBL" id="QIH24094.1"/>
    </source>
</evidence>
<dbReference type="SUPFAM" id="SSF53822">
    <property type="entry name" value="Periplasmic binding protein-like I"/>
    <property type="match status" value="1"/>
</dbReference>
<name>A0A6G7BAA5_9LACO</name>
<comment type="catalytic activity">
    <reaction evidence="5">
        <text>UDP-N-acetyl-alpha-D-mannosamine + N-acetyl-alpha-D-glucosaminyl-di-trans,octa-cis-undecaprenyl diphosphate = N-acetyl-beta-D-mannosaminyl-(1-&gt;4)-N-acetyl-alpha-D-glucosaminyl di-trans,octa-cis-undecaprenyl diphosphate + UDP + H(+)</text>
        <dbReference type="Rhea" id="RHEA:16053"/>
        <dbReference type="ChEBI" id="CHEBI:15378"/>
        <dbReference type="ChEBI" id="CHEBI:58223"/>
        <dbReference type="ChEBI" id="CHEBI:62959"/>
        <dbReference type="ChEBI" id="CHEBI:68623"/>
        <dbReference type="ChEBI" id="CHEBI:132210"/>
        <dbReference type="EC" id="2.4.1.187"/>
    </reaction>
</comment>
<comment type="function">
    <text evidence="5">Catalyzes the conversion of GlcNAc-PP-undecaprenol into ManNAc-GlcNAc-PP-undecaprenol, the first committed lipid intermediate in the de novo synthesis of teichoic acid.</text>
</comment>
<dbReference type="PANTHER" id="PTHR34136">
    <property type="match status" value="1"/>
</dbReference>
<dbReference type="GO" id="GO:0019350">
    <property type="term" value="P:teichoic acid biosynthetic process"/>
    <property type="evidence" value="ECO:0007669"/>
    <property type="project" value="UniProtKB-UniRule"/>
</dbReference>
<keyword evidence="1 5" id="KW-0328">Glycosyltransferase</keyword>
<gene>
    <name evidence="6" type="ORF">G6Z83_05305</name>
</gene>
<proteinExistence type="inferred from homology"/>
<dbReference type="CDD" id="cd06533">
    <property type="entry name" value="Glyco_transf_WecG_TagA"/>
    <property type="match status" value="1"/>
</dbReference>
<reference evidence="6 7" key="1">
    <citation type="submission" date="2020-02" db="EMBL/GenBank/DDBJ databases">
        <title>Complete genome sequences of six Lactobacillus iners strains isolated from the human vagina.</title>
        <authorList>
            <person name="France M.T."/>
            <person name="Rutt L."/>
            <person name="Narina S."/>
            <person name="Arbaugh S."/>
            <person name="Humphrys M.S."/>
            <person name="Ma B."/>
            <person name="Hayward M.R."/>
            <person name="Relman D."/>
            <person name="Kwon D.S."/>
            <person name="Ravel J."/>
        </authorList>
    </citation>
    <scope>NUCLEOTIDE SEQUENCE [LARGE SCALE GENOMIC DNA]</scope>
    <source>
        <strain evidence="6 7">C0210C1</strain>
    </source>
</reference>
<dbReference type="EC" id="2.4.1.187" evidence="5"/>
<protein>
    <recommendedName>
        <fullName evidence="5">N-acetylglucosaminyldiphosphoundecaprenol N-acetyl-beta-D-mannosaminyltransferase</fullName>
        <ecNumber evidence="5">2.4.1.187</ecNumber>
    </recommendedName>
    <alternativeName>
        <fullName evidence="5">N-acetylmannosaminyltransferase</fullName>
    </alternativeName>
    <alternativeName>
        <fullName evidence="5">UDP-N-acetylmannosamine transferase</fullName>
    </alternativeName>
    <alternativeName>
        <fullName evidence="5">UDP-N-acetylmannosamine:N-acetylglucosaminyl pyrophosphorylundecaprenol N-acetylmannosaminyltransferase</fullName>
    </alternativeName>
</protein>
<dbReference type="NCBIfam" id="TIGR00696">
    <property type="entry name" value="wecG_tagA_cpsF"/>
    <property type="match status" value="1"/>
</dbReference>
<dbReference type="PANTHER" id="PTHR34136:SF1">
    <property type="entry name" value="UDP-N-ACETYL-D-MANNOSAMINURONIC ACID TRANSFERASE"/>
    <property type="match status" value="1"/>
</dbReference>
<evidence type="ECO:0000256" key="1">
    <source>
        <dbReference type="ARBA" id="ARBA00022676"/>
    </source>
</evidence>
<dbReference type="RefSeq" id="WP_164798797.1">
    <property type="nucleotide sequence ID" value="NZ_CP049223.1"/>
</dbReference>
<keyword evidence="2 5" id="KW-0808">Transferase</keyword>
<keyword evidence="3 5" id="KW-0777">Teichoic acid biosynthesis</keyword>
<dbReference type="InterPro" id="IPR028082">
    <property type="entry name" value="Peripla_BP_I"/>
</dbReference>
<dbReference type="AlphaFoldDB" id="A0A6G7BAA5"/>
<dbReference type="InterPro" id="IPR004629">
    <property type="entry name" value="WecG_TagA_CpsF"/>
</dbReference>
<accession>A0A6G7BAA5</accession>
<keyword evidence="4 5" id="KW-0961">Cell wall biogenesis/degradation</keyword>
<dbReference type="InterPro" id="IPR034714">
    <property type="entry name" value="TagA_TarA"/>
</dbReference>
<evidence type="ECO:0000256" key="5">
    <source>
        <dbReference type="HAMAP-Rule" id="MF_02070"/>
    </source>
</evidence>
<sequence length="241" mass="27345">MKKVNVLGVEFDNLTLIEFKKVFLQRIKDQKSTLIVTANPEIVMQANNDAAFMNLIKNDADFVTADGIGIVLAGKIQHTPVKERVTGYDMFVWFLKIANEQKKRVYLIGAKAEVASLVDAKLRKEYPDLQIAKVEDGYFKEDLETVAKRIKAAKPDMVFAALGCPRQEQLLAILKKQGVPAIMMGVGGSFDVFSGKVRRAPKFFQKIHLEWFYRLATNPARIGRMQALPKFIVNVYRHRKN</sequence>
<dbReference type="GO" id="GO:0047244">
    <property type="term" value="F:N-acetylglucosaminyldiphosphoundecaprenol N-acetyl-beta-D-mannosaminyltransferase activity"/>
    <property type="evidence" value="ECO:0007669"/>
    <property type="project" value="UniProtKB-UniRule"/>
</dbReference>
<evidence type="ECO:0000256" key="4">
    <source>
        <dbReference type="ARBA" id="ARBA00023316"/>
    </source>
</evidence>
<dbReference type="GO" id="GO:0071555">
    <property type="term" value="P:cell wall organization"/>
    <property type="evidence" value="ECO:0007669"/>
    <property type="project" value="UniProtKB-KW"/>
</dbReference>
<dbReference type="EMBL" id="CP049228">
    <property type="protein sequence ID" value="QIH24094.1"/>
    <property type="molecule type" value="Genomic_DNA"/>
</dbReference>
<dbReference type="UniPathway" id="UPA00632"/>
<dbReference type="Gene3D" id="3.40.50.2300">
    <property type="match status" value="1"/>
</dbReference>
<organism evidence="6 7">
    <name type="scientific">Lactobacillus iners</name>
    <dbReference type="NCBI Taxonomy" id="147802"/>
    <lineage>
        <taxon>Bacteria</taxon>
        <taxon>Bacillati</taxon>
        <taxon>Bacillota</taxon>
        <taxon>Bacilli</taxon>
        <taxon>Lactobacillales</taxon>
        <taxon>Lactobacillaceae</taxon>
        <taxon>Lactobacillus</taxon>
    </lineage>
</organism>